<evidence type="ECO:0000259" key="1">
    <source>
        <dbReference type="Pfam" id="PF01507"/>
    </source>
</evidence>
<dbReference type="STRING" id="1166337.SAMN05192580_0427"/>
<dbReference type="RefSeq" id="WP_207544513.1">
    <property type="nucleotide sequence ID" value="NZ_FOZG01000001.1"/>
</dbReference>
<dbReference type="Proteomes" id="UP000198824">
    <property type="component" value="Unassembled WGS sequence"/>
</dbReference>
<feature type="domain" description="Phosphoadenosine phosphosulphate reductase" evidence="1">
    <location>
        <begin position="12"/>
        <end position="195"/>
    </location>
</feature>
<keyword evidence="3" id="KW-1185">Reference proteome</keyword>
<keyword evidence="2" id="KW-0808">Transferase</keyword>
<dbReference type="Pfam" id="PF01507">
    <property type="entry name" value="PAPS_reduct"/>
    <property type="match status" value="1"/>
</dbReference>
<dbReference type="SUPFAM" id="SSF52402">
    <property type="entry name" value="Adenine nucleotide alpha hydrolases-like"/>
    <property type="match status" value="1"/>
</dbReference>
<evidence type="ECO:0000313" key="2">
    <source>
        <dbReference type="EMBL" id="SFR79640.1"/>
    </source>
</evidence>
<name>A0A1I6JM52_9SPHN</name>
<dbReference type="AlphaFoldDB" id="A0A1I6JM52"/>
<organism evidence="2 3">
    <name type="scientific">Sphingomonas jatrophae</name>
    <dbReference type="NCBI Taxonomy" id="1166337"/>
    <lineage>
        <taxon>Bacteria</taxon>
        <taxon>Pseudomonadati</taxon>
        <taxon>Pseudomonadota</taxon>
        <taxon>Alphaproteobacteria</taxon>
        <taxon>Sphingomonadales</taxon>
        <taxon>Sphingomonadaceae</taxon>
        <taxon>Sphingomonas</taxon>
    </lineage>
</organism>
<dbReference type="InterPro" id="IPR014729">
    <property type="entry name" value="Rossmann-like_a/b/a_fold"/>
</dbReference>
<dbReference type="InterPro" id="IPR002500">
    <property type="entry name" value="PAPS_reduct_dom"/>
</dbReference>
<accession>A0A1I6JM52</accession>
<dbReference type="GO" id="GO:0016740">
    <property type="term" value="F:transferase activity"/>
    <property type="evidence" value="ECO:0007669"/>
    <property type="project" value="UniProtKB-KW"/>
</dbReference>
<dbReference type="EMBL" id="FOZG01000001">
    <property type="protein sequence ID" value="SFR79640.1"/>
    <property type="molecule type" value="Genomic_DNA"/>
</dbReference>
<dbReference type="Gene3D" id="3.40.50.620">
    <property type="entry name" value="HUPs"/>
    <property type="match status" value="1"/>
</dbReference>
<evidence type="ECO:0000313" key="3">
    <source>
        <dbReference type="Proteomes" id="UP000198824"/>
    </source>
</evidence>
<reference evidence="2 3" key="1">
    <citation type="submission" date="2016-10" db="EMBL/GenBank/DDBJ databases">
        <authorList>
            <person name="de Groot N.N."/>
        </authorList>
    </citation>
    <scope>NUCLEOTIDE SEQUENCE [LARGE SCALE GENOMIC DNA]</scope>
    <source>
        <strain evidence="2 3">S5-249</strain>
    </source>
</reference>
<protein>
    <submittedName>
        <fullName evidence="2">3'-phosphoadenosine 5'-phosphosulfate sulfotransferase (PAPS reductase)/FAD synthetase</fullName>
    </submittedName>
</protein>
<sequence>MNRYCIEGPGLISFSGGRTSAYMLKQMLDTAGGAFAPDIHVVFANTGKEREETLRFVHECQVRWGVPIHWLEWRTRRTKDDAGNVIPFDKRFEEVGYNSASRDGKPFADLIRVKGYTPNAVTRFCTSELKVRVMKWFMQSRGYEHWTNVVGLRHDEGHRVAKSRAPNKERWTVALPLDDAKVSNRDVRAFWRAQDFDLQLLPFEGNCDGCFLKARPKLWEIERTAPGTLQWWSDMEQGPGKGRFVTEYSYAELIRDVRTQPDLFAGGLFHADPEMDAECGTWCAEAA</sequence>
<proteinExistence type="predicted"/>
<gene>
    <name evidence="2" type="ORF">SAMN05192580_0427</name>
</gene>